<dbReference type="PANTHER" id="PTHR19359">
    <property type="entry name" value="CYTOCHROME B5"/>
    <property type="match status" value="1"/>
</dbReference>
<proteinExistence type="inferred from homology"/>
<name>A0A839FRQ0_9MICC</name>
<evidence type="ECO:0000313" key="7">
    <source>
        <dbReference type="EMBL" id="MBA8922716.1"/>
    </source>
</evidence>
<feature type="domain" description="Cytochrome b5 heme-binding" evidence="6">
    <location>
        <begin position="87"/>
        <end position="164"/>
    </location>
</feature>
<dbReference type="SMART" id="SM01117">
    <property type="entry name" value="Cyt-b5"/>
    <property type="match status" value="1"/>
</dbReference>
<gene>
    <name evidence="7" type="ORF">HNR24_002649</name>
</gene>
<dbReference type="InterPro" id="IPR036400">
    <property type="entry name" value="Cyt_B5-like_heme/steroid_sf"/>
</dbReference>
<evidence type="ECO:0000256" key="5">
    <source>
        <dbReference type="SAM" id="MobiDB-lite"/>
    </source>
</evidence>
<reference evidence="7 8" key="1">
    <citation type="submission" date="2020-08" db="EMBL/GenBank/DDBJ databases">
        <title>Sequencing the genomes of 1000 actinobacteria strains.</title>
        <authorList>
            <person name="Klenk H.-P."/>
        </authorList>
    </citation>
    <scope>NUCLEOTIDE SEQUENCE [LARGE SCALE GENOMIC DNA]</scope>
    <source>
        <strain evidence="7 8">DSM 19081</strain>
    </source>
</reference>
<dbReference type="InterPro" id="IPR001199">
    <property type="entry name" value="Cyt_B5-like_heme/steroid-bd"/>
</dbReference>
<dbReference type="GO" id="GO:0016020">
    <property type="term" value="C:membrane"/>
    <property type="evidence" value="ECO:0007669"/>
    <property type="project" value="TreeGrafter"/>
</dbReference>
<dbReference type="RefSeq" id="WP_083504561.1">
    <property type="nucleotide sequence ID" value="NZ_BAAAKT010000001.1"/>
</dbReference>
<comment type="caution">
    <text evidence="7">The sequence shown here is derived from an EMBL/GenBank/DDBJ whole genome shotgun (WGS) entry which is preliminary data.</text>
</comment>
<feature type="region of interest" description="Disordered" evidence="5">
    <location>
        <begin position="31"/>
        <end position="102"/>
    </location>
</feature>
<dbReference type="GO" id="GO:0020037">
    <property type="term" value="F:heme binding"/>
    <property type="evidence" value="ECO:0007669"/>
    <property type="project" value="TreeGrafter"/>
</dbReference>
<dbReference type="SUPFAM" id="SSF55856">
    <property type="entry name" value="Cytochrome b5-like heme/steroid binding domain"/>
    <property type="match status" value="1"/>
</dbReference>
<evidence type="ECO:0000256" key="4">
    <source>
        <dbReference type="ARBA" id="ARBA00038168"/>
    </source>
</evidence>
<organism evidence="7 8">
    <name type="scientific">Nesterenkonia jeotgali</name>
    <dbReference type="NCBI Taxonomy" id="317018"/>
    <lineage>
        <taxon>Bacteria</taxon>
        <taxon>Bacillati</taxon>
        <taxon>Actinomycetota</taxon>
        <taxon>Actinomycetes</taxon>
        <taxon>Micrococcales</taxon>
        <taxon>Micrococcaceae</taxon>
        <taxon>Nesterenkonia</taxon>
    </lineage>
</organism>
<dbReference type="AlphaFoldDB" id="A0A839FRQ0"/>
<feature type="compositionally biased region" description="Acidic residues" evidence="5">
    <location>
        <begin position="39"/>
        <end position="85"/>
    </location>
</feature>
<dbReference type="Pfam" id="PF00173">
    <property type="entry name" value="Cyt-b5"/>
    <property type="match status" value="1"/>
</dbReference>
<keyword evidence="1" id="KW-0349">Heme</keyword>
<protein>
    <submittedName>
        <fullName evidence="7">Cytochrome b involved in lipid metabolism</fullName>
    </submittedName>
</protein>
<dbReference type="InterPro" id="IPR050668">
    <property type="entry name" value="Cytochrome_b5"/>
</dbReference>
<feature type="region of interest" description="Disordered" evidence="5">
    <location>
        <begin position="138"/>
        <end position="165"/>
    </location>
</feature>
<dbReference type="PROSITE" id="PS50255">
    <property type="entry name" value="CYTOCHROME_B5_2"/>
    <property type="match status" value="1"/>
</dbReference>
<keyword evidence="2" id="KW-0479">Metal-binding</keyword>
<keyword evidence="3" id="KW-0408">Iron</keyword>
<dbReference type="PRINTS" id="PR00363">
    <property type="entry name" value="CYTOCHROMEB5"/>
</dbReference>
<dbReference type="EMBL" id="JACJIH010000001">
    <property type="protein sequence ID" value="MBA8922716.1"/>
    <property type="molecule type" value="Genomic_DNA"/>
</dbReference>
<dbReference type="GO" id="GO:0046872">
    <property type="term" value="F:metal ion binding"/>
    <property type="evidence" value="ECO:0007669"/>
    <property type="project" value="UniProtKB-KW"/>
</dbReference>
<dbReference type="Gene3D" id="3.10.120.10">
    <property type="entry name" value="Cytochrome b5-like heme/steroid binding domain"/>
    <property type="match status" value="1"/>
</dbReference>
<comment type="similarity">
    <text evidence="4">Belongs to the cytochrome b5 family.</text>
</comment>
<evidence type="ECO:0000256" key="1">
    <source>
        <dbReference type="ARBA" id="ARBA00022617"/>
    </source>
</evidence>
<evidence type="ECO:0000256" key="2">
    <source>
        <dbReference type="ARBA" id="ARBA00022723"/>
    </source>
</evidence>
<evidence type="ECO:0000313" key="8">
    <source>
        <dbReference type="Proteomes" id="UP000546252"/>
    </source>
</evidence>
<evidence type="ECO:0000259" key="6">
    <source>
        <dbReference type="PROSITE" id="PS50255"/>
    </source>
</evidence>
<dbReference type="PANTHER" id="PTHR19359:SF95">
    <property type="entry name" value="CYTOCHROME B5 TYPE B"/>
    <property type="match status" value="1"/>
</dbReference>
<evidence type="ECO:0000256" key="3">
    <source>
        <dbReference type="ARBA" id="ARBA00023004"/>
    </source>
</evidence>
<dbReference type="Proteomes" id="UP000546252">
    <property type="component" value="Unassembled WGS sequence"/>
</dbReference>
<accession>A0A839FRQ0</accession>
<sequence length="165" mass="17440">MMTDSAPSAALPKTLLASLALPALLLLTSCGEGSQEQSPAEDQEAEQAETTELDEADSGEDPVEEDPVEEDQAEEEQPEGTDSEGAEQAISMAEVESNDSPDSCWAVLDETVYDLTTWIEEHPGGEARIEQLCGTDATEDFGAQHGGDSAPESQLAELEIGELEG</sequence>